<protein>
    <submittedName>
        <fullName evidence="3">WecB/TagA/CpsF family glycosyltransferase</fullName>
    </submittedName>
</protein>
<sequence>MMAATTEFLGFRFEKGSREDLFARLVAMSSAPFGYVVTPNVDLVNRAARDAEIRALYDGAAVHLCDSKILTVMAKTKKIALDCYPGSDLVADLLGRGGAGQRIAVVGPDAQDWQALVARYPQVPLTLIPSPPIMTPGSPNWQRCVAEAAGAHWDILLICLGSPKQERFAQAVGALRSEPGVAWCVGASIDFLTGRQTRAPQWVRTLHMEWLHRLASNPRRLWRRYLVEGPQILRLLARS</sequence>
<proteinExistence type="predicted"/>
<evidence type="ECO:0000313" key="3">
    <source>
        <dbReference type="EMBL" id="NUU48807.1"/>
    </source>
</evidence>
<name>A0A7Y6B7F4_9SPHN</name>
<reference evidence="3 4" key="1">
    <citation type="submission" date="2020-05" db="EMBL/GenBank/DDBJ databases">
        <title>Genome Sequencing of Type Strains.</title>
        <authorList>
            <person name="Lemaire J.F."/>
            <person name="Inderbitzin P."/>
            <person name="Gregorio O.A."/>
            <person name="Collins S.B."/>
            <person name="Wespe N."/>
            <person name="Knight-Connoni V."/>
        </authorList>
    </citation>
    <scope>NUCLEOTIDE SEQUENCE [LARGE SCALE GENOMIC DNA]</scope>
    <source>
        <strain evidence="3 4">DSM 100049</strain>
    </source>
</reference>
<dbReference type="AlphaFoldDB" id="A0A7Y6B7F4"/>
<keyword evidence="2 3" id="KW-0808">Transferase</keyword>
<dbReference type="Pfam" id="PF03808">
    <property type="entry name" value="Glyco_tran_WecG"/>
    <property type="match status" value="1"/>
</dbReference>
<dbReference type="CDD" id="cd06533">
    <property type="entry name" value="Glyco_transf_WecG_TagA"/>
    <property type="match status" value="1"/>
</dbReference>
<dbReference type="RefSeq" id="WP_183988934.1">
    <property type="nucleotide sequence ID" value="NZ_CBCRYR010000034.1"/>
</dbReference>
<dbReference type="PANTHER" id="PTHR34136">
    <property type="match status" value="1"/>
</dbReference>
<evidence type="ECO:0000256" key="1">
    <source>
        <dbReference type="ARBA" id="ARBA00022676"/>
    </source>
</evidence>
<evidence type="ECO:0000313" key="4">
    <source>
        <dbReference type="Proteomes" id="UP000536441"/>
    </source>
</evidence>
<gene>
    <name evidence="3" type="ORF">HP438_17705</name>
</gene>
<dbReference type="GO" id="GO:0016758">
    <property type="term" value="F:hexosyltransferase activity"/>
    <property type="evidence" value="ECO:0007669"/>
    <property type="project" value="TreeGrafter"/>
</dbReference>
<dbReference type="EMBL" id="JABMCH010000071">
    <property type="protein sequence ID" value="NUU48807.1"/>
    <property type="molecule type" value="Genomic_DNA"/>
</dbReference>
<accession>A0A7Y6B7F4</accession>
<dbReference type="PANTHER" id="PTHR34136:SF1">
    <property type="entry name" value="UDP-N-ACETYL-D-MANNOSAMINURONIC ACID TRANSFERASE"/>
    <property type="match status" value="1"/>
</dbReference>
<keyword evidence="4" id="KW-1185">Reference proteome</keyword>
<evidence type="ECO:0000256" key="2">
    <source>
        <dbReference type="ARBA" id="ARBA00022679"/>
    </source>
</evidence>
<dbReference type="Proteomes" id="UP000536441">
    <property type="component" value="Unassembled WGS sequence"/>
</dbReference>
<dbReference type="InterPro" id="IPR004629">
    <property type="entry name" value="WecG_TagA_CpsF"/>
</dbReference>
<organism evidence="3 4">
    <name type="scientific">Sphingomonas zeae</name>
    <dbReference type="NCBI Taxonomy" id="1646122"/>
    <lineage>
        <taxon>Bacteria</taxon>
        <taxon>Pseudomonadati</taxon>
        <taxon>Pseudomonadota</taxon>
        <taxon>Alphaproteobacteria</taxon>
        <taxon>Sphingomonadales</taxon>
        <taxon>Sphingomonadaceae</taxon>
        <taxon>Sphingomonas</taxon>
    </lineage>
</organism>
<keyword evidence="1" id="KW-0328">Glycosyltransferase</keyword>
<comment type="caution">
    <text evidence="3">The sequence shown here is derived from an EMBL/GenBank/DDBJ whole genome shotgun (WGS) entry which is preliminary data.</text>
</comment>
<dbReference type="NCBIfam" id="TIGR00696">
    <property type="entry name" value="wecG_tagA_cpsF"/>
    <property type="match status" value="1"/>
</dbReference>